<dbReference type="EMBL" id="JAWZSR010000016">
    <property type="protein sequence ID" value="MDX8047581.1"/>
    <property type="molecule type" value="Genomic_DNA"/>
</dbReference>
<gene>
    <name evidence="1" type="primary">pxpA</name>
    <name evidence="1" type="ORF">SH601_16585</name>
</gene>
<proteinExistence type="predicted"/>
<reference evidence="1" key="1">
    <citation type="submission" date="2023-11" db="EMBL/GenBank/DDBJ databases">
        <title>Gracilibacillus pellucida a moderately halophilic bacterium isolated from saline soil in Xinjiang province.</title>
        <authorList>
            <person name="Zhang Z."/>
            <person name="Tan F."/>
            <person name="Wang Y."/>
            <person name="Xia M."/>
        </authorList>
    </citation>
    <scope>NUCLEOTIDE SEQUENCE</scope>
    <source>
        <strain evidence="1">S3-1-1</strain>
    </source>
</reference>
<organism evidence="1 2">
    <name type="scientific">Gracilibacillus pellucidus</name>
    <dbReference type="NCBI Taxonomy" id="3095368"/>
    <lineage>
        <taxon>Bacteria</taxon>
        <taxon>Bacillati</taxon>
        <taxon>Bacillota</taxon>
        <taxon>Bacilli</taxon>
        <taxon>Bacillales</taxon>
        <taxon>Bacillaceae</taxon>
        <taxon>Gracilibacillus</taxon>
    </lineage>
</organism>
<protein>
    <submittedName>
        <fullName evidence="1">5-oxoprolinase subunit PxpA</fullName>
        <ecNumber evidence="1">3.5.2.9</ecNumber>
    </submittedName>
</protein>
<name>A0ACC6M9L2_9BACI</name>
<dbReference type="Proteomes" id="UP001277972">
    <property type="component" value="Unassembled WGS sequence"/>
</dbReference>
<evidence type="ECO:0000313" key="1">
    <source>
        <dbReference type="EMBL" id="MDX8047581.1"/>
    </source>
</evidence>
<keyword evidence="2" id="KW-1185">Reference proteome</keyword>
<sequence>MNIVDINCDMGESFGAYRMGRDEEILDYVTSANIACGFHAGDPTTMRKTVRLAIEKNVAIGAHPGLQDLVGFGRREVSISPEEAHDLVVYQIGALSGFVKAEGGKIQHVKPHGALYNMAAKNAELAEAIAKAVYQVDPELILFGLAGSELIKAGKKIGLKTASEVFADRTYQQDGSLTSRREANALIEDHQVAVDQVVRMVKEGKVQSVQGEDVSIQADTICIHGDGEHALEFAQYIQTAFAEASINMKKVSES</sequence>
<comment type="caution">
    <text evidence="1">The sequence shown here is derived from an EMBL/GenBank/DDBJ whole genome shotgun (WGS) entry which is preliminary data.</text>
</comment>
<keyword evidence="1" id="KW-0378">Hydrolase</keyword>
<accession>A0ACC6M9L2</accession>
<dbReference type="EC" id="3.5.2.9" evidence="1"/>
<evidence type="ECO:0000313" key="2">
    <source>
        <dbReference type="Proteomes" id="UP001277972"/>
    </source>
</evidence>